<keyword evidence="1" id="KW-1133">Transmembrane helix</keyword>
<name>A0A2T6BHU0_9RHOB</name>
<dbReference type="OrthoDB" id="7173339at2"/>
<sequence>MSNTDSFIEEVTEEVRRDRMFQLLKKWGWLAGLVIVLVVGGAAFNEWRKASARAEAQAFGDAIIAGIEANDDGASLAAVETANPEQAAIKGHLAAADALLGDQSDAGLAALDQVIAADGAPAIYTALAAFKRALALPPETPEDERRAAFEALAAPGAPFQLLAEEQLALLQAEAGDTDAAIERLRGILRSAGLTPGLQRRASELIVALGGDLDLDLSAAQQ</sequence>
<keyword evidence="3" id="KW-1185">Reference proteome</keyword>
<organism evidence="2 3">
    <name type="scientific">Litoreibacter ponti</name>
    <dbReference type="NCBI Taxonomy" id="1510457"/>
    <lineage>
        <taxon>Bacteria</taxon>
        <taxon>Pseudomonadati</taxon>
        <taxon>Pseudomonadota</taxon>
        <taxon>Alphaproteobacteria</taxon>
        <taxon>Rhodobacterales</taxon>
        <taxon>Roseobacteraceae</taxon>
        <taxon>Litoreibacter</taxon>
    </lineage>
</organism>
<feature type="transmembrane region" description="Helical" evidence="1">
    <location>
        <begin position="27"/>
        <end position="44"/>
    </location>
</feature>
<dbReference type="EMBL" id="QBKS01000001">
    <property type="protein sequence ID" value="PTX55627.1"/>
    <property type="molecule type" value="Genomic_DNA"/>
</dbReference>
<comment type="caution">
    <text evidence="2">The sequence shown here is derived from an EMBL/GenBank/DDBJ whole genome shotgun (WGS) entry which is preliminary data.</text>
</comment>
<evidence type="ECO:0008006" key="4">
    <source>
        <dbReference type="Google" id="ProtNLM"/>
    </source>
</evidence>
<accession>A0A2T6BHU0</accession>
<keyword evidence="1" id="KW-0472">Membrane</keyword>
<dbReference type="AlphaFoldDB" id="A0A2T6BHU0"/>
<dbReference type="RefSeq" id="WP_107843900.1">
    <property type="nucleotide sequence ID" value="NZ_QBKS01000001.1"/>
</dbReference>
<keyword evidence="1" id="KW-0812">Transmembrane</keyword>
<gene>
    <name evidence="2" type="ORF">C8N43_0266</name>
</gene>
<evidence type="ECO:0000313" key="2">
    <source>
        <dbReference type="EMBL" id="PTX55627.1"/>
    </source>
</evidence>
<evidence type="ECO:0000256" key="1">
    <source>
        <dbReference type="SAM" id="Phobius"/>
    </source>
</evidence>
<dbReference type="Proteomes" id="UP000243978">
    <property type="component" value="Unassembled WGS sequence"/>
</dbReference>
<protein>
    <recommendedName>
        <fullName evidence="4">Tetratricopeptide repeat-like domain-containing protein</fullName>
    </recommendedName>
</protein>
<proteinExistence type="predicted"/>
<evidence type="ECO:0000313" key="3">
    <source>
        <dbReference type="Proteomes" id="UP000243978"/>
    </source>
</evidence>
<reference evidence="2 3" key="1">
    <citation type="submission" date="2018-04" db="EMBL/GenBank/DDBJ databases">
        <title>Genomic Encyclopedia of Archaeal and Bacterial Type Strains, Phase II (KMG-II): from individual species to whole genera.</title>
        <authorList>
            <person name="Goeker M."/>
        </authorList>
    </citation>
    <scope>NUCLEOTIDE SEQUENCE [LARGE SCALE GENOMIC DNA]</scope>
    <source>
        <strain evidence="2 3">DSM 100977</strain>
    </source>
</reference>